<organism evidence="11 12">
    <name type="scientific">Caldimicrobium thiodismutans</name>
    <dbReference type="NCBI Taxonomy" id="1653476"/>
    <lineage>
        <taxon>Bacteria</taxon>
        <taxon>Pseudomonadati</taxon>
        <taxon>Thermodesulfobacteriota</taxon>
        <taxon>Thermodesulfobacteria</taxon>
        <taxon>Thermodesulfobacteriales</taxon>
        <taxon>Thermodesulfobacteriaceae</taxon>
        <taxon>Caldimicrobium</taxon>
    </lineage>
</organism>
<dbReference type="CDD" id="cd00405">
    <property type="entry name" value="PRAI"/>
    <property type="match status" value="1"/>
</dbReference>
<dbReference type="PANTHER" id="PTHR42894">
    <property type="entry name" value="N-(5'-PHOSPHORIBOSYL)ANTHRANILATE ISOMERASE"/>
    <property type="match status" value="1"/>
</dbReference>
<protein>
    <recommendedName>
        <fullName evidence="4 9">N-(5'-phosphoribosyl)anthranilate isomerase</fullName>
        <shortName evidence="9">PRAI</shortName>
        <ecNumber evidence="3 9">5.3.1.24</ecNumber>
    </recommendedName>
</protein>
<keyword evidence="8 9" id="KW-0413">Isomerase</keyword>
<evidence type="ECO:0000313" key="12">
    <source>
        <dbReference type="Proteomes" id="UP000235731"/>
    </source>
</evidence>
<evidence type="ECO:0000256" key="7">
    <source>
        <dbReference type="ARBA" id="ARBA00023141"/>
    </source>
</evidence>
<evidence type="ECO:0000256" key="8">
    <source>
        <dbReference type="ARBA" id="ARBA00023235"/>
    </source>
</evidence>
<keyword evidence="5 9" id="KW-0028">Amino-acid biosynthesis</keyword>
<evidence type="ECO:0000256" key="1">
    <source>
        <dbReference type="ARBA" id="ARBA00001164"/>
    </source>
</evidence>
<dbReference type="InterPro" id="IPR044643">
    <property type="entry name" value="TrpF_fam"/>
</dbReference>
<dbReference type="EC" id="5.3.1.24" evidence="3 9"/>
<dbReference type="PANTHER" id="PTHR42894:SF1">
    <property type="entry name" value="N-(5'-PHOSPHORIBOSYL)ANTHRANILATE ISOMERASE"/>
    <property type="match status" value="1"/>
</dbReference>
<dbReference type="InterPro" id="IPR011060">
    <property type="entry name" value="RibuloseP-bd_barrel"/>
</dbReference>
<evidence type="ECO:0000256" key="4">
    <source>
        <dbReference type="ARBA" id="ARBA00022272"/>
    </source>
</evidence>
<evidence type="ECO:0000256" key="9">
    <source>
        <dbReference type="HAMAP-Rule" id="MF_00135"/>
    </source>
</evidence>
<dbReference type="AlphaFoldDB" id="A0A2N7PKI3"/>
<dbReference type="Pfam" id="PF00697">
    <property type="entry name" value="PRAI"/>
    <property type="match status" value="1"/>
</dbReference>
<evidence type="ECO:0000256" key="3">
    <source>
        <dbReference type="ARBA" id="ARBA00012572"/>
    </source>
</evidence>
<comment type="caution">
    <text evidence="11">The sequence shown here is derived from an EMBL/GenBank/DDBJ whole genome shotgun (WGS) entry which is preliminary data.</text>
</comment>
<evidence type="ECO:0000256" key="5">
    <source>
        <dbReference type="ARBA" id="ARBA00022605"/>
    </source>
</evidence>
<gene>
    <name evidence="9" type="primary">trpF</name>
    <name evidence="11" type="ORF">C0197_01915</name>
</gene>
<dbReference type="EMBL" id="PNIE01000028">
    <property type="protein sequence ID" value="PMP63754.1"/>
    <property type="molecule type" value="Genomic_DNA"/>
</dbReference>
<dbReference type="Proteomes" id="UP000235731">
    <property type="component" value="Unassembled WGS sequence"/>
</dbReference>
<dbReference type="HAMAP" id="MF_00135">
    <property type="entry name" value="PRAI"/>
    <property type="match status" value="1"/>
</dbReference>
<dbReference type="SUPFAM" id="SSF51366">
    <property type="entry name" value="Ribulose-phoshate binding barrel"/>
    <property type="match status" value="1"/>
</dbReference>
<feature type="domain" description="N-(5'phosphoribosyl) anthranilate isomerase (PRAI)" evidence="10">
    <location>
        <begin position="4"/>
        <end position="198"/>
    </location>
</feature>
<name>A0A2N7PKI3_9BACT</name>
<sequence>MVKVKICGITNKEDIEFLEKFSVNYLGFIMYPPSPRFVGDRLGELLGFVKKALKVAVLVNPTFEEVKKVLDLGVDLIQLHGNETPDFGKRIGFERIIKAFRVRDKINFQELEAWKEAKALLLDTYLEGVFGGTGKAFNWELAREAVKKGFKIFLAGGLKPENILEAIEIVKPYGIDLSSGVEEYPGKKDHRKIEELFERLSKLKD</sequence>
<evidence type="ECO:0000256" key="6">
    <source>
        <dbReference type="ARBA" id="ARBA00022822"/>
    </source>
</evidence>
<proteinExistence type="inferred from homology"/>
<evidence type="ECO:0000313" key="11">
    <source>
        <dbReference type="EMBL" id="PMP63754.1"/>
    </source>
</evidence>
<comment type="pathway">
    <text evidence="2 9">Amino-acid biosynthesis; L-tryptophan biosynthesis; L-tryptophan from chorismate: step 3/5.</text>
</comment>
<accession>A0A2N7PKI3</accession>
<dbReference type="InterPro" id="IPR001240">
    <property type="entry name" value="PRAI_dom"/>
</dbReference>
<keyword evidence="6 9" id="KW-0822">Tryptophan biosynthesis</keyword>
<dbReference type="GO" id="GO:0000162">
    <property type="term" value="P:L-tryptophan biosynthetic process"/>
    <property type="evidence" value="ECO:0007669"/>
    <property type="project" value="UniProtKB-UniRule"/>
</dbReference>
<comment type="catalytic activity">
    <reaction evidence="1 9">
        <text>N-(5-phospho-beta-D-ribosyl)anthranilate = 1-(2-carboxyphenylamino)-1-deoxy-D-ribulose 5-phosphate</text>
        <dbReference type="Rhea" id="RHEA:21540"/>
        <dbReference type="ChEBI" id="CHEBI:18277"/>
        <dbReference type="ChEBI" id="CHEBI:58613"/>
        <dbReference type="EC" id="5.3.1.24"/>
    </reaction>
</comment>
<dbReference type="Gene3D" id="3.20.20.70">
    <property type="entry name" value="Aldolase class I"/>
    <property type="match status" value="1"/>
</dbReference>
<evidence type="ECO:0000259" key="10">
    <source>
        <dbReference type="Pfam" id="PF00697"/>
    </source>
</evidence>
<comment type="similarity">
    <text evidence="9">Belongs to the TrpF family.</text>
</comment>
<dbReference type="GO" id="GO:0004640">
    <property type="term" value="F:phosphoribosylanthranilate isomerase activity"/>
    <property type="evidence" value="ECO:0007669"/>
    <property type="project" value="UniProtKB-UniRule"/>
</dbReference>
<dbReference type="UniPathway" id="UPA00035">
    <property type="reaction ID" value="UER00042"/>
</dbReference>
<dbReference type="InterPro" id="IPR013785">
    <property type="entry name" value="Aldolase_TIM"/>
</dbReference>
<evidence type="ECO:0000256" key="2">
    <source>
        <dbReference type="ARBA" id="ARBA00004664"/>
    </source>
</evidence>
<keyword evidence="7 9" id="KW-0057">Aromatic amino acid biosynthesis</keyword>
<reference evidence="11 12" key="1">
    <citation type="submission" date="2018-01" db="EMBL/GenBank/DDBJ databases">
        <title>Metagenomic assembled genomes from two thermal pools in the Uzon Caldera, Kamchatka, Russia.</title>
        <authorList>
            <person name="Wilkins L."/>
            <person name="Ettinger C."/>
        </authorList>
    </citation>
    <scope>NUCLEOTIDE SEQUENCE [LARGE SCALE GENOMIC DNA]</scope>
    <source>
        <strain evidence="11">ZAV-15</strain>
    </source>
</reference>